<comment type="caution">
    <text evidence="1">The sequence shown here is derived from an EMBL/GenBank/DDBJ whole genome shotgun (WGS) entry which is preliminary data.</text>
</comment>
<dbReference type="EMBL" id="JAVRFG010000062">
    <property type="protein sequence ID" value="MDT0494875.1"/>
    <property type="molecule type" value="Genomic_DNA"/>
</dbReference>
<evidence type="ECO:0000313" key="2">
    <source>
        <dbReference type="Proteomes" id="UP001180556"/>
    </source>
</evidence>
<organism evidence="1 2">
    <name type="scientific">Streptomyces stephensoniae</name>
    <dbReference type="NCBI Taxonomy" id="3375367"/>
    <lineage>
        <taxon>Bacteria</taxon>
        <taxon>Bacillati</taxon>
        <taxon>Actinomycetota</taxon>
        <taxon>Actinomycetes</taxon>
        <taxon>Kitasatosporales</taxon>
        <taxon>Streptomycetaceae</taxon>
        <taxon>Streptomyces</taxon>
    </lineage>
</organism>
<keyword evidence="2" id="KW-1185">Reference proteome</keyword>
<evidence type="ECO:0000313" key="1">
    <source>
        <dbReference type="EMBL" id="MDT0494875.1"/>
    </source>
</evidence>
<name>A0ABU2WBL6_9ACTN</name>
<protein>
    <submittedName>
        <fullName evidence="1">DUF6339 family protein</fullName>
    </submittedName>
</protein>
<dbReference type="Pfam" id="PF19866">
    <property type="entry name" value="DUF6339"/>
    <property type="match status" value="1"/>
</dbReference>
<gene>
    <name evidence="1" type="ORF">RM717_30725</name>
</gene>
<reference evidence="2" key="1">
    <citation type="submission" date="2023-07" db="EMBL/GenBank/DDBJ databases">
        <title>30 novel species of actinomycetes from the DSMZ collection.</title>
        <authorList>
            <person name="Nouioui I."/>
        </authorList>
    </citation>
    <scope>NUCLEOTIDE SEQUENCE [LARGE SCALE GENOMIC DNA]</scope>
    <source>
        <strain evidence="2">DSM 40932</strain>
    </source>
</reference>
<proteinExistence type="predicted"/>
<dbReference type="Proteomes" id="UP001180556">
    <property type="component" value="Unassembled WGS sequence"/>
</dbReference>
<sequence>MTDKPTFLPEHLALLADLNAAQYLTDGLLSGKEDVPAIALNKITEPLPYDGESRAELDPVRALVEDAMYQFREDRPTAADGWLAPRLHATLRLTRREAADRRFWNYLALGVAPDYVVWRHLGAKSEDAPPKVAVRRFRGPGDIQTFARLWWAAELFRDGPDYGPVVTMCANQDMLNTALRADVMDHRPTAQAAVRLLERGTVRTGREVNALVAAVNASAATLVYDVVAPDAERDGRPLRAWIEAAESAPAVPRRGLPVGPYEEKTPERSVDVLVDHFTELFAEAPVRGRRDADEGTGGGEV</sequence>
<accession>A0ABU2WBL6</accession>
<dbReference type="InterPro" id="IPR045920">
    <property type="entry name" value="DUF6339"/>
</dbReference>
<dbReference type="RefSeq" id="WP_311605718.1">
    <property type="nucleotide sequence ID" value="NZ_JAVRFG010000062.1"/>
</dbReference>